<reference evidence="1" key="1">
    <citation type="submission" date="2022-03" db="EMBL/GenBank/DDBJ databases">
        <title>Cryobacterium sp. nov. strain ZS14-85, isolated from Antarctic soil.</title>
        <authorList>
            <person name="Li J."/>
            <person name="Niu G."/>
        </authorList>
    </citation>
    <scope>NUCLEOTIDE SEQUENCE</scope>
    <source>
        <strain evidence="1">ZS14-85</strain>
    </source>
</reference>
<evidence type="ECO:0000313" key="2">
    <source>
        <dbReference type="Proteomes" id="UP001165341"/>
    </source>
</evidence>
<dbReference type="AlphaFoldDB" id="A0AA41QXM0"/>
<dbReference type="Proteomes" id="UP001165341">
    <property type="component" value="Unassembled WGS sequence"/>
</dbReference>
<dbReference type="EMBL" id="JALGAR010000005">
    <property type="protein sequence ID" value="MCI4659325.1"/>
    <property type="molecule type" value="Genomic_DNA"/>
</dbReference>
<proteinExistence type="predicted"/>
<accession>A0AA41QXM0</accession>
<dbReference type="RefSeq" id="WP_243012875.1">
    <property type="nucleotide sequence ID" value="NZ_JALGAR010000005.1"/>
</dbReference>
<keyword evidence="2" id="KW-1185">Reference proteome</keyword>
<comment type="caution">
    <text evidence="1">The sequence shown here is derived from an EMBL/GenBank/DDBJ whole genome shotgun (WGS) entry which is preliminary data.</text>
</comment>
<name>A0AA41QXM0_9MICO</name>
<sequence>MNSEELPQSPWPQDMQINVEECWSPLTFLLFVRSAWHLDIDSVPRLDSEPDPGTSRRPADLDVDAAVQRWLAEWRRAWTHFDAADPAIHLPDEETRHLLDTLTDEQLWAATSTSTWPSDFWNSGIDDEAYGMWRTTMPAPLGALPENRVIPALVTAWQGGLTTIIQLPYLGFFAQRINREHLVVSRTTRNDPEMLAQALTLEA</sequence>
<evidence type="ECO:0000313" key="1">
    <source>
        <dbReference type="EMBL" id="MCI4659325.1"/>
    </source>
</evidence>
<protein>
    <submittedName>
        <fullName evidence="1">Uncharacterized protein</fullName>
    </submittedName>
</protein>
<gene>
    <name evidence="1" type="ORF">MQH31_16085</name>
</gene>
<organism evidence="1 2">
    <name type="scientific">Cryobacterium zhongshanensis</name>
    <dbReference type="NCBI Taxonomy" id="2928153"/>
    <lineage>
        <taxon>Bacteria</taxon>
        <taxon>Bacillati</taxon>
        <taxon>Actinomycetota</taxon>
        <taxon>Actinomycetes</taxon>
        <taxon>Micrococcales</taxon>
        <taxon>Microbacteriaceae</taxon>
        <taxon>Cryobacterium</taxon>
    </lineage>
</organism>